<evidence type="ECO:0000313" key="3">
    <source>
        <dbReference type="EMBL" id="ADE57842.1"/>
    </source>
</evidence>
<dbReference type="InterPro" id="IPR052515">
    <property type="entry name" value="Gfo/Idh/MocA_Oxidoreductase"/>
</dbReference>
<reference evidence="3 4" key="1">
    <citation type="journal article" date="2010" name="Stand. Genomic Sci.">
        <title>Complete genome sequence of Aminobacterium colombiense type strain (ALA-1).</title>
        <authorList>
            <person name="Chertkov O."/>
            <person name="Sikorski J."/>
            <person name="Brambilla E."/>
            <person name="Lapidus A."/>
            <person name="Copeland A."/>
            <person name="Glavina Del Rio T."/>
            <person name="Nolan M."/>
            <person name="Lucas S."/>
            <person name="Tice H."/>
            <person name="Cheng J.F."/>
            <person name="Han C."/>
            <person name="Detter J.C."/>
            <person name="Bruce D."/>
            <person name="Tapia R."/>
            <person name="Goodwin L."/>
            <person name="Pitluck S."/>
            <person name="Liolios K."/>
            <person name="Ivanova N."/>
            <person name="Mavromatis K."/>
            <person name="Ovchinnikova G."/>
            <person name="Pati A."/>
            <person name="Chen A."/>
            <person name="Palaniappan K."/>
            <person name="Land M."/>
            <person name="Hauser L."/>
            <person name="Chang Y.J."/>
            <person name="Jeffries C.D."/>
            <person name="Spring S."/>
            <person name="Rohde M."/>
            <person name="Goker M."/>
            <person name="Bristow J."/>
            <person name="Eisen J.A."/>
            <person name="Markowitz V."/>
            <person name="Hugenholtz P."/>
            <person name="Kyrpides N.C."/>
            <person name="Klenk H.P."/>
        </authorList>
    </citation>
    <scope>NUCLEOTIDE SEQUENCE [LARGE SCALE GENOMIC DNA]</scope>
    <source>
        <strain evidence="4">DSM 12261 / ALA-1</strain>
    </source>
</reference>
<dbReference type="Pfam" id="PF01408">
    <property type="entry name" value="GFO_IDH_MocA"/>
    <property type="match status" value="1"/>
</dbReference>
<name>D5EH10_AMICL</name>
<protein>
    <submittedName>
        <fullName evidence="3">Oxidoreductase domain protein</fullName>
    </submittedName>
</protein>
<dbReference type="PANTHER" id="PTHR43249">
    <property type="entry name" value="UDP-N-ACETYL-2-AMINO-2-DEOXY-D-GLUCURONATE OXIDASE"/>
    <property type="match status" value="1"/>
</dbReference>
<keyword evidence="4" id="KW-1185">Reference proteome</keyword>
<accession>D5EH10</accession>
<feature type="domain" description="Gfo/Idh/MocA-like oxidoreductase N-terminal" evidence="1">
    <location>
        <begin position="3"/>
        <end position="121"/>
    </location>
</feature>
<feature type="domain" description="Gfo/Idh/MocA-like oxidoreductase C-terminal" evidence="2">
    <location>
        <begin position="135"/>
        <end position="330"/>
    </location>
</feature>
<evidence type="ECO:0000259" key="2">
    <source>
        <dbReference type="Pfam" id="PF02894"/>
    </source>
</evidence>
<dbReference type="InterPro" id="IPR000683">
    <property type="entry name" value="Gfo/Idh/MocA-like_OxRdtase_N"/>
</dbReference>
<dbReference type="Gene3D" id="3.40.50.720">
    <property type="entry name" value="NAD(P)-binding Rossmann-like Domain"/>
    <property type="match status" value="1"/>
</dbReference>
<dbReference type="Pfam" id="PF02894">
    <property type="entry name" value="GFO_IDH_MocA_C"/>
    <property type="match status" value="1"/>
</dbReference>
<dbReference type="SUPFAM" id="SSF51735">
    <property type="entry name" value="NAD(P)-binding Rossmann-fold domains"/>
    <property type="match status" value="1"/>
</dbReference>
<evidence type="ECO:0000313" key="4">
    <source>
        <dbReference type="Proteomes" id="UP000002366"/>
    </source>
</evidence>
<dbReference type="SUPFAM" id="SSF55347">
    <property type="entry name" value="Glyceraldehyde-3-phosphate dehydrogenase-like, C-terminal domain"/>
    <property type="match status" value="1"/>
</dbReference>
<dbReference type="eggNOG" id="COG0673">
    <property type="taxonomic scope" value="Bacteria"/>
</dbReference>
<dbReference type="PANTHER" id="PTHR43249:SF1">
    <property type="entry name" value="D-GLUCOSIDE 3-DEHYDROGENASE"/>
    <property type="match status" value="1"/>
</dbReference>
<dbReference type="RefSeq" id="WP_013049104.1">
    <property type="nucleotide sequence ID" value="NC_014011.1"/>
</dbReference>
<dbReference type="AlphaFoldDB" id="D5EH10"/>
<dbReference type="OrthoDB" id="9815825at2"/>
<dbReference type="EMBL" id="CP001997">
    <property type="protein sequence ID" value="ADE57842.1"/>
    <property type="molecule type" value="Genomic_DNA"/>
</dbReference>
<organism evidence="3 4">
    <name type="scientific">Aminobacterium colombiense (strain DSM 12261 / ALA-1)</name>
    <dbReference type="NCBI Taxonomy" id="572547"/>
    <lineage>
        <taxon>Bacteria</taxon>
        <taxon>Thermotogati</taxon>
        <taxon>Synergistota</taxon>
        <taxon>Synergistia</taxon>
        <taxon>Synergistales</taxon>
        <taxon>Aminobacteriaceae</taxon>
        <taxon>Aminobacterium</taxon>
    </lineage>
</organism>
<dbReference type="InterPro" id="IPR004104">
    <property type="entry name" value="Gfo/Idh/MocA-like_OxRdtase_C"/>
</dbReference>
<gene>
    <name evidence="3" type="ordered locus">Amico_1727</name>
</gene>
<dbReference type="STRING" id="572547.Amico_1727"/>
<dbReference type="InterPro" id="IPR036291">
    <property type="entry name" value="NAD(P)-bd_dom_sf"/>
</dbReference>
<dbReference type="GO" id="GO:0000166">
    <property type="term" value="F:nucleotide binding"/>
    <property type="evidence" value="ECO:0007669"/>
    <property type="project" value="InterPro"/>
</dbReference>
<dbReference type="KEGG" id="aco:Amico_1727"/>
<proteinExistence type="predicted"/>
<evidence type="ECO:0000259" key="1">
    <source>
        <dbReference type="Pfam" id="PF01408"/>
    </source>
</evidence>
<sequence>MYKFALLGCGRISKNHIEALSTLKEEGKAEFVACCDIVQEKADSVASQIGCTPYYSYSHMLNDGKFDAVSICTPSGLHPDHVIMAAQAGKHSISEKPAGTSLESVDAAIDACDAAQVLYLVIKQNRFNKTIQLLRKALEAGRFGQLYMISSNVFWTRPQEYYDQAKWRGTWEFDGGCLSNQAAHYVDMVQWMGGAVEDVSAFSSTLARRIEAEDTIVVNLKFRSGALGSINVTTLTYPKNLEGSLTILGEKGTVRIGGVAMNKVETWQFADNSPMDKAICEADTNPKSVYGFGHLDYYRHVVDVFDGKVEPLVTGREARKTVEIIEAAYEG</sequence>
<dbReference type="Proteomes" id="UP000002366">
    <property type="component" value="Chromosome"/>
</dbReference>
<dbReference type="HOGENOM" id="CLU_023194_1_0_0"/>
<dbReference type="Gene3D" id="3.30.360.10">
    <property type="entry name" value="Dihydrodipicolinate Reductase, domain 2"/>
    <property type="match status" value="1"/>
</dbReference>